<feature type="domain" description="DUF1468" evidence="2">
    <location>
        <begin position="12"/>
        <end position="145"/>
    </location>
</feature>
<evidence type="ECO:0000313" key="4">
    <source>
        <dbReference type="Proteomes" id="UP000649829"/>
    </source>
</evidence>
<accession>A0A917WLI9</accession>
<sequence length="152" mass="16174">MRSYLNRDLMTGALIFGLGLAATLYAQSSYQLGTFRTPGPGLFPTLVSSLLTLVGVGLLLQALLAPVPETLPQFETRPFVLVMVAVAAFAVIFPYLGYALAVFALSLISSFADDQMKLTRKMVLAAVVTGIAVLLFRGILGVRLPVFGMGGF</sequence>
<dbReference type="Proteomes" id="UP000649829">
    <property type="component" value="Unassembled WGS sequence"/>
</dbReference>
<proteinExistence type="predicted"/>
<protein>
    <recommendedName>
        <fullName evidence="2">DUF1468 domain-containing protein</fullName>
    </recommendedName>
</protein>
<dbReference type="RefSeq" id="WP_051630959.1">
    <property type="nucleotide sequence ID" value="NZ_BMLF01000004.1"/>
</dbReference>
<dbReference type="AlphaFoldDB" id="A0A917WLI9"/>
<feature type="transmembrane region" description="Helical" evidence="1">
    <location>
        <begin position="122"/>
        <end position="140"/>
    </location>
</feature>
<gene>
    <name evidence="3" type="ORF">GCM10011534_38000</name>
</gene>
<dbReference type="EMBL" id="BMLF01000004">
    <property type="protein sequence ID" value="GGM12231.1"/>
    <property type="molecule type" value="Genomic_DNA"/>
</dbReference>
<keyword evidence="1" id="KW-1133">Transmembrane helix</keyword>
<evidence type="ECO:0000256" key="1">
    <source>
        <dbReference type="SAM" id="Phobius"/>
    </source>
</evidence>
<comment type="caution">
    <text evidence="3">The sequence shown here is derived from an EMBL/GenBank/DDBJ whole genome shotgun (WGS) entry which is preliminary data.</text>
</comment>
<dbReference type="InterPro" id="IPR009936">
    <property type="entry name" value="DUF1468"/>
</dbReference>
<keyword evidence="1" id="KW-0472">Membrane</keyword>
<dbReference type="Pfam" id="PF07331">
    <property type="entry name" value="TctB"/>
    <property type="match status" value="1"/>
</dbReference>
<keyword evidence="1" id="KW-0812">Transmembrane</keyword>
<name>A0A917WLI9_9RHOB</name>
<keyword evidence="4" id="KW-1185">Reference proteome</keyword>
<feature type="transmembrane region" description="Helical" evidence="1">
    <location>
        <begin position="42"/>
        <end position="67"/>
    </location>
</feature>
<evidence type="ECO:0000313" key="3">
    <source>
        <dbReference type="EMBL" id="GGM12231.1"/>
    </source>
</evidence>
<reference evidence="3" key="2">
    <citation type="submission" date="2020-09" db="EMBL/GenBank/DDBJ databases">
        <authorList>
            <person name="Sun Q."/>
            <person name="Zhou Y."/>
        </authorList>
    </citation>
    <scope>NUCLEOTIDE SEQUENCE</scope>
    <source>
        <strain evidence="3">CGMCC 1.6293</strain>
    </source>
</reference>
<reference evidence="3" key="1">
    <citation type="journal article" date="2014" name="Int. J. Syst. Evol. Microbiol.">
        <title>Complete genome sequence of Corynebacterium casei LMG S-19264T (=DSM 44701T), isolated from a smear-ripened cheese.</title>
        <authorList>
            <consortium name="US DOE Joint Genome Institute (JGI-PGF)"/>
            <person name="Walter F."/>
            <person name="Albersmeier A."/>
            <person name="Kalinowski J."/>
            <person name="Ruckert C."/>
        </authorList>
    </citation>
    <scope>NUCLEOTIDE SEQUENCE</scope>
    <source>
        <strain evidence="3">CGMCC 1.6293</strain>
    </source>
</reference>
<evidence type="ECO:0000259" key="2">
    <source>
        <dbReference type="Pfam" id="PF07331"/>
    </source>
</evidence>
<organism evidence="3 4">
    <name type="scientific">Pseudooceanicola nanhaiensis</name>
    <dbReference type="NCBI Taxonomy" id="375761"/>
    <lineage>
        <taxon>Bacteria</taxon>
        <taxon>Pseudomonadati</taxon>
        <taxon>Pseudomonadota</taxon>
        <taxon>Alphaproteobacteria</taxon>
        <taxon>Rhodobacterales</taxon>
        <taxon>Paracoccaceae</taxon>
        <taxon>Pseudooceanicola</taxon>
    </lineage>
</organism>
<feature type="transmembrane region" description="Helical" evidence="1">
    <location>
        <begin position="79"/>
        <end position="110"/>
    </location>
</feature>